<reference evidence="2 3" key="1">
    <citation type="journal article" date="2021" name="MBio">
        <title>Poor Competitiveness of Bradyrhizobium in Pigeon Pea Root Colonization in Indian Soils.</title>
        <authorList>
            <person name="Chalasani D."/>
            <person name="Basu A."/>
            <person name="Pullabhotla S.V.S.R.N."/>
            <person name="Jorrin B."/>
            <person name="Neal A.L."/>
            <person name="Poole P.S."/>
            <person name="Podile A.R."/>
            <person name="Tkacz A."/>
        </authorList>
    </citation>
    <scope>NUCLEOTIDE SEQUENCE [LARGE SCALE GENOMIC DNA]</scope>
    <source>
        <strain evidence="2 3">HU56</strain>
    </source>
</reference>
<dbReference type="EMBL" id="JAEUAK010000003">
    <property type="protein sequence ID" value="MBW9052485.1"/>
    <property type="molecule type" value="Genomic_DNA"/>
</dbReference>
<keyword evidence="3" id="KW-1185">Reference proteome</keyword>
<gene>
    <name evidence="2" type="ORF">JNB85_08690</name>
</gene>
<evidence type="ECO:0000313" key="2">
    <source>
        <dbReference type="EMBL" id="MBW9052485.1"/>
    </source>
</evidence>
<dbReference type="Proteomes" id="UP000717752">
    <property type="component" value="Unassembled WGS sequence"/>
</dbReference>
<feature type="region of interest" description="Disordered" evidence="1">
    <location>
        <begin position="41"/>
        <end position="61"/>
    </location>
</feature>
<comment type="caution">
    <text evidence="2">The sequence shown here is derived from an EMBL/GenBank/DDBJ whole genome shotgun (WGS) entry which is preliminary data.</text>
</comment>
<organism evidence="2 3">
    <name type="scientific">Rhizobium mesosinicum</name>
    <dbReference type="NCBI Taxonomy" id="335017"/>
    <lineage>
        <taxon>Bacteria</taxon>
        <taxon>Pseudomonadati</taxon>
        <taxon>Pseudomonadota</taxon>
        <taxon>Alphaproteobacteria</taxon>
        <taxon>Hyphomicrobiales</taxon>
        <taxon>Rhizobiaceae</taxon>
        <taxon>Rhizobium/Agrobacterium group</taxon>
        <taxon>Rhizobium</taxon>
    </lineage>
</organism>
<dbReference type="Pfam" id="PF18856">
    <property type="entry name" value="baeRF_family12"/>
    <property type="match status" value="1"/>
</dbReference>
<proteinExistence type="predicted"/>
<evidence type="ECO:0000313" key="3">
    <source>
        <dbReference type="Proteomes" id="UP000717752"/>
    </source>
</evidence>
<sequence>MIVPNGAVIAVVDGKRLQLFQNKGHEPHIDLAPLAEPVLEPVNAGSGTRHRSSLANPDSRRMEEDDFVAAAASYLNKEALQGRVRQLMVIADPRSLGELRRHFHPALTERLIAELAKDMTGLAPGEIEAALMRA</sequence>
<dbReference type="InterPro" id="IPR041374">
    <property type="entry name" value="BaeRF_family12"/>
</dbReference>
<dbReference type="RefSeq" id="WP_220333925.1">
    <property type="nucleotide sequence ID" value="NZ_JAEUAK010000003.1"/>
</dbReference>
<protein>
    <submittedName>
        <fullName evidence="2">Host attachment protein</fullName>
    </submittedName>
</protein>
<name>A0ABS7GRD0_9HYPH</name>
<evidence type="ECO:0000256" key="1">
    <source>
        <dbReference type="SAM" id="MobiDB-lite"/>
    </source>
</evidence>
<accession>A0ABS7GRD0</accession>